<name>A0A814FM24_9BILA</name>
<evidence type="ECO:0000313" key="6">
    <source>
        <dbReference type="EMBL" id="CAF0845968.1"/>
    </source>
</evidence>
<keyword evidence="10" id="KW-1185">Reference proteome</keyword>
<dbReference type="EMBL" id="CAJNOK010002132">
    <property type="protein sequence ID" value="CAF0845968.1"/>
    <property type="molecule type" value="Genomic_DNA"/>
</dbReference>
<dbReference type="AlphaFoldDB" id="A0A814FM24"/>
<evidence type="ECO:0000256" key="1">
    <source>
        <dbReference type="ARBA" id="ARBA00004123"/>
    </source>
</evidence>
<dbReference type="PANTHER" id="PTHR12214">
    <property type="entry name" value="GC-RICH SEQUENCE DNA-BINDING FACTOR"/>
    <property type="match status" value="1"/>
</dbReference>
<evidence type="ECO:0000313" key="7">
    <source>
        <dbReference type="EMBL" id="CAF0984856.1"/>
    </source>
</evidence>
<dbReference type="EMBL" id="CAJNOQ010002898">
    <property type="protein sequence ID" value="CAF0984856.1"/>
    <property type="molecule type" value="Genomic_DNA"/>
</dbReference>
<feature type="region of interest" description="Disordered" evidence="4">
    <location>
        <begin position="543"/>
        <end position="592"/>
    </location>
</feature>
<dbReference type="OrthoDB" id="429427at2759"/>
<proteinExistence type="inferred from homology"/>
<accession>A0A814FM24</accession>
<feature type="compositionally biased region" description="Basic and acidic residues" evidence="4">
    <location>
        <begin position="543"/>
        <end position="556"/>
    </location>
</feature>
<feature type="region of interest" description="Disordered" evidence="4">
    <location>
        <begin position="36"/>
        <end position="76"/>
    </location>
</feature>
<dbReference type="Proteomes" id="UP000681722">
    <property type="component" value="Unassembled WGS sequence"/>
</dbReference>
<dbReference type="EMBL" id="CAJOBC010002898">
    <property type="protein sequence ID" value="CAF3757140.1"/>
    <property type="molecule type" value="Genomic_DNA"/>
</dbReference>
<gene>
    <name evidence="7" type="ORF">GPM918_LOCUS12944</name>
    <name evidence="6" type="ORF">OVA965_LOCUS6893</name>
    <name evidence="9" type="ORF">SRO942_LOCUS12944</name>
    <name evidence="8" type="ORF">TMI583_LOCUS6887</name>
</gene>
<feature type="compositionally biased region" description="Low complexity" evidence="4">
    <location>
        <begin position="65"/>
        <end position="76"/>
    </location>
</feature>
<keyword evidence="3" id="KW-0539">Nucleus</keyword>
<evidence type="ECO:0000259" key="5">
    <source>
        <dbReference type="Pfam" id="PF07842"/>
    </source>
</evidence>
<dbReference type="Proteomes" id="UP000677228">
    <property type="component" value="Unassembled WGS sequence"/>
</dbReference>
<comment type="subcellular location">
    <subcellularLocation>
        <location evidence="1">Nucleus</location>
    </subcellularLocation>
</comment>
<evidence type="ECO:0000256" key="3">
    <source>
        <dbReference type="ARBA" id="ARBA00023242"/>
    </source>
</evidence>
<feature type="compositionally biased region" description="Basic and acidic residues" evidence="4">
    <location>
        <begin position="42"/>
        <end position="57"/>
    </location>
</feature>
<dbReference type="GO" id="GO:0003677">
    <property type="term" value="F:DNA binding"/>
    <property type="evidence" value="ECO:0007669"/>
    <property type="project" value="InterPro"/>
</dbReference>
<dbReference type="EMBL" id="CAJOBA010002131">
    <property type="protein sequence ID" value="CAF3631146.1"/>
    <property type="molecule type" value="Genomic_DNA"/>
</dbReference>
<evidence type="ECO:0000256" key="4">
    <source>
        <dbReference type="SAM" id="MobiDB-lite"/>
    </source>
</evidence>
<evidence type="ECO:0000313" key="9">
    <source>
        <dbReference type="EMBL" id="CAF3757140.1"/>
    </source>
</evidence>
<comment type="caution">
    <text evidence="7">The sequence shown here is derived from an EMBL/GenBank/DDBJ whole genome shotgun (WGS) entry which is preliminary data.</text>
</comment>
<protein>
    <recommendedName>
        <fullName evidence="5">GCF C-terminal domain-containing protein</fullName>
    </recommendedName>
</protein>
<evidence type="ECO:0000256" key="2">
    <source>
        <dbReference type="ARBA" id="ARBA00010801"/>
    </source>
</evidence>
<sequence length="962" mass="110159">MEVSSTFSAALYSPLKFNICECARVSSFTMDGFKKPKRQLRGRTDDSAHESKEEHSSQKTSASDSTPPSTILSSTTTVTTTTTTLVTNKNKADALPKTLLSFADDEGDVEEFKINKSRESRKLIKEMKKQQQMLIVEEKPTTSVVSKKHIAVEENDEIEIKFKPLSVPKKAVESTATSGTAVNSFSSTHIELQRLRQEMKILNGQDAEEYDDETNDTGVMDETQRSVRLMLRSGNIPDPAMIHAARKRRQMAREMGNGVVGNDYITIGGGGDTSPQGGDSVTITSVKSGKSRLIREDENDGSDSEDEVVIMDRNKTRAANERQKNRDAFLELEQGSDTEDDEEFSQWEREQIRKGVHITQILPIKTNASTSSSLRKTGSNVSKTIVGYDPEPMEVEIRCELPPTELPTATFQSIRDKLNNILNSVVQENHTRKVDYEQICSAFEISQKSIQNQHVDLPQLELCYQFYQDLKLYTKDFIDCYNEKMPVIDSLEKRWFQLYKQRQDRLVSRRQEDVKDQCIEYPSSKAAAAISLLNTATDFRTPLDPKRQRRAVEREARRVRRRQAREDKNSNEMQTHFDGMSTDDEENPSDLSNFSSQKAEILSELEHILDDVTNDYCKYSIIKIKFEKWKQLYKPSYEEAWIENCLPKLFSPLIRIDMLDWNPTEASYNICISKLGLEGAKIRNKQYSGPMCKSIEDYSWYSELVLYGIGNEQDISDDQSVQLVPLIVEKIIIPKLTAIIENLYDPMSTKQTNALVKTIETLFQMYPTMNDESKAVQTLLKAIIDRLRQSLDDDIYIPIYPKQIISATTSSNRSVSGASQFFYRQYWTCVNLLGNILCWSNLLSIKTLCDLSIDGLLNRYILLALQSMDIETTDMTIKCAYIAKCFPKVWFNNIQTNSTLPALETFCRYLKQLTQEYAQQMEGATDQEKKQYRENIRQIRVIYLHLHALDHVLELSNQYDIK</sequence>
<dbReference type="Pfam" id="PF07842">
    <property type="entry name" value="GCFC"/>
    <property type="match status" value="1"/>
</dbReference>
<dbReference type="GO" id="GO:0000398">
    <property type="term" value="P:mRNA splicing, via spliceosome"/>
    <property type="evidence" value="ECO:0007669"/>
    <property type="project" value="InterPro"/>
</dbReference>
<evidence type="ECO:0000313" key="10">
    <source>
        <dbReference type="Proteomes" id="UP000663829"/>
    </source>
</evidence>
<dbReference type="GO" id="GO:0005634">
    <property type="term" value="C:nucleus"/>
    <property type="evidence" value="ECO:0007669"/>
    <property type="project" value="UniProtKB-SubCell"/>
</dbReference>
<organism evidence="7 10">
    <name type="scientific">Didymodactylos carnosus</name>
    <dbReference type="NCBI Taxonomy" id="1234261"/>
    <lineage>
        <taxon>Eukaryota</taxon>
        <taxon>Metazoa</taxon>
        <taxon>Spiralia</taxon>
        <taxon>Gnathifera</taxon>
        <taxon>Rotifera</taxon>
        <taxon>Eurotatoria</taxon>
        <taxon>Bdelloidea</taxon>
        <taxon>Philodinida</taxon>
        <taxon>Philodinidae</taxon>
        <taxon>Didymodactylos</taxon>
    </lineage>
</organism>
<evidence type="ECO:0000313" key="8">
    <source>
        <dbReference type="EMBL" id="CAF3631146.1"/>
    </source>
</evidence>
<reference evidence="7" key="1">
    <citation type="submission" date="2021-02" db="EMBL/GenBank/DDBJ databases">
        <authorList>
            <person name="Nowell W R."/>
        </authorList>
    </citation>
    <scope>NUCLEOTIDE SEQUENCE</scope>
</reference>
<comment type="similarity">
    <text evidence="2">Belongs to the GCF family.</text>
</comment>
<dbReference type="InterPro" id="IPR012890">
    <property type="entry name" value="GCFC2-like"/>
</dbReference>
<dbReference type="Proteomes" id="UP000663829">
    <property type="component" value="Unassembled WGS sequence"/>
</dbReference>
<dbReference type="InterPro" id="IPR022783">
    <property type="entry name" value="GCFC_dom"/>
</dbReference>
<feature type="domain" description="GCF C-terminal" evidence="5">
    <location>
        <begin position="622"/>
        <end position="860"/>
    </location>
</feature>
<dbReference type="PANTHER" id="PTHR12214:SF0">
    <property type="entry name" value="LD29489P"/>
    <property type="match status" value="1"/>
</dbReference>
<dbReference type="Proteomes" id="UP000682733">
    <property type="component" value="Unassembled WGS sequence"/>
</dbReference>